<organism evidence="7 8">
    <name type="scientific">Chelonoidis abingdonii</name>
    <name type="common">Abingdon island giant tortoise</name>
    <name type="synonym">Testudo abingdonii</name>
    <dbReference type="NCBI Taxonomy" id="106734"/>
    <lineage>
        <taxon>Eukaryota</taxon>
        <taxon>Metazoa</taxon>
        <taxon>Chordata</taxon>
        <taxon>Craniata</taxon>
        <taxon>Vertebrata</taxon>
        <taxon>Euteleostomi</taxon>
        <taxon>Archelosauria</taxon>
        <taxon>Testudinata</taxon>
        <taxon>Testudines</taxon>
        <taxon>Cryptodira</taxon>
        <taxon>Durocryptodira</taxon>
        <taxon>Testudinoidea</taxon>
        <taxon>Testudinidae</taxon>
        <taxon>Chelonoidis</taxon>
    </lineage>
</organism>
<dbReference type="InterPro" id="IPR013106">
    <property type="entry name" value="Ig_V-set"/>
</dbReference>
<dbReference type="InterPro" id="IPR036179">
    <property type="entry name" value="Ig-like_dom_sf"/>
</dbReference>
<dbReference type="InterPro" id="IPR007110">
    <property type="entry name" value="Ig-like_dom"/>
</dbReference>
<keyword evidence="1 5" id="KW-0732">Signal</keyword>
<dbReference type="PROSITE" id="PS50835">
    <property type="entry name" value="IG_LIKE"/>
    <property type="match status" value="2"/>
</dbReference>
<dbReference type="InterPro" id="IPR013783">
    <property type="entry name" value="Ig-like_fold"/>
</dbReference>
<feature type="signal peptide" evidence="5">
    <location>
        <begin position="1"/>
        <end position="19"/>
    </location>
</feature>
<keyword evidence="4" id="KW-1133">Transmembrane helix</keyword>
<dbReference type="GeneTree" id="ENSGT00950000185061"/>
<keyword evidence="4" id="KW-0472">Membrane</keyword>
<keyword evidence="3" id="KW-0393">Immunoglobulin domain</keyword>
<keyword evidence="4" id="KW-0812">Transmembrane</keyword>
<feature type="domain" description="Ig-like" evidence="6">
    <location>
        <begin position="5"/>
        <end position="102"/>
    </location>
</feature>
<protein>
    <recommendedName>
        <fullName evidence="6">Ig-like domain-containing protein</fullName>
    </recommendedName>
</protein>
<evidence type="ECO:0000259" key="6">
    <source>
        <dbReference type="PROSITE" id="PS50835"/>
    </source>
</evidence>
<dbReference type="Gene3D" id="2.60.40.10">
    <property type="entry name" value="Immunoglobulins"/>
    <property type="match status" value="2"/>
</dbReference>
<dbReference type="GO" id="GO:0038023">
    <property type="term" value="F:signaling receptor activity"/>
    <property type="evidence" value="ECO:0007669"/>
    <property type="project" value="TreeGrafter"/>
</dbReference>
<dbReference type="Ensembl" id="ENSCABT00000013531.1">
    <property type="protein sequence ID" value="ENSCABP00000012336.1"/>
    <property type="gene ID" value="ENSCABG00000009250.1"/>
</dbReference>
<evidence type="ECO:0000256" key="4">
    <source>
        <dbReference type="SAM" id="Phobius"/>
    </source>
</evidence>
<feature type="domain" description="Ig-like" evidence="6">
    <location>
        <begin position="110"/>
        <end position="224"/>
    </location>
</feature>
<keyword evidence="8" id="KW-1185">Reference proteome</keyword>
<dbReference type="Proteomes" id="UP000694404">
    <property type="component" value="Unplaced"/>
</dbReference>
<reference evidence="7" key="2">
    <citation type="submission" date="2025-09" db="UniProtKB">
        <authorList>
            <consortium name="Ensembl"/>
        </authorList>
    </citation>
    <scope>IDENTIFICATION</scope>
</reference>
<evidence type="ECO:0000313" key="8">
    <source>
        <dbReference type="Proteomes" id="UP000694404"/>
    </source>
</evidence>
<evidence type="ECO:0000313" key="7">
    <source>
        <dbReference type="Ensembl" id="ENSCABP00000012336.1"/>
    </source>
</evidence>
<proteinExistence type="predicted"/>
<dbReference type="PANTHER" id="PTHR16423:SF6">
    <property type="entry name" value="TRIGGERING RECEPTOR EXPRESSED ON MYELOID CELLS 2-RELATED"/>
    <property type="match status" value="1"/>
</dbReference>
<reference evidence="7" key="1">
    <citation type="submission" date="2025-08" db="UniProtKB">
        <authorList>
            <consortium name="Ensembl"/>
        </authorList>
    </citation>
    <scope>IDENTIFICATION</scope>
</reference>
<feature type="chain" id="PRO_5034327130" description="Ig-like domain-containing protein" evidence="5">
    <location>
        <begin position="20"/>
        <end position="379"/>
    </location>
</feature>
<evidence type="ECO:0000256" key="3">
    <source>
        <dbReference type="ARBA" id="ARBA00023319"/>
    </source>
</evidence>
<dbReference type="GO" id="GO:0009986">
    <property type="term" value="C:cell surface"/>
    <property type="evidence" value="ECO:0007669"/>
    <property type="project" value="TreeGrafter"/>
</dbReference>
<dbReference type="InterPro" id="IPR052314">
    <property type="entry name" value="Immune_rcpt_domain"/>
</dbReference>
<evidence type="ECO:0000256" key="5">
    <source>
        <dbReference type="SAM" id="SignalP"/>
    </source>
</evidence>
<sequence length="379" mass="42492">EGSLPAMLGVLELVTAVQGSPFSTKCYYNNDTYSPKEKFWCKMLSDQECNSRIFLSIQAKGGEYLNIAPKRRVHLTNLGTGWISVSMTEFQIEDSGTYLCGVFDHQTIIPLKMIKVVVSYDGELKTSHGSFISLNCSFFVMEDSRRPNNFTWCKMVTATRCQPVVSVEIDQIVNTQGRTRIKIDRWNRVIIVTLMVLQLRDSGEYHCETHLQGSTVLLKMITLNVLVELLKENYPSLKSQILYVVLALGSFLVGSALIAIIAIIFIIGRKRGNENVKKDDFLFILLLFVAFQKDEGHSRDATPDGELKNDIIYATLRLQPKPKLDDVMHVNVELPPKPKGAKHSAEPSAVLFSSGTMEYATIIFGDSPPRSGTKEKQCP</sequence>
<evidence type="ECO:0000256" key="1">
    <source>
        <dbReference type="ARBA" id="ARBA00022729"/>
    </source>
</evidence>
<name>A0A8C0GU02_CHEAB</name>
<dbReference type="PANTHER" id="PTHR16423">
    <property type="entry name" value="TREM-LIKE TRANSCRIPT PROTEIN"/>
    <property type="match status" value="1"/>
</dbReference>
<evidence type="ECO:0000256" key="2">
    <source>
        <dbReference type="ARBA" id="ARBA00023157"/>
    </source>
</evidence>
<accession>A0A8C0GU02</accession>
<dbReference type="SUPFAM" id="SSF48726">
    <property type="entry name" value="Immunoglobulin"/>
    <property type="match status" value="2"/>
</dbReference>
<feature type="transmembrane region" description="Helical" evidence="4">
    <location>
        <begin position="241"/>
        <end position="268"/>
    </location>
</feature>
<dbReference type="AlphaFoldDB" id="A0A8C0GU02"/>
<dbReference type="OMA" id="LHCSYSV"/>
<dbReference type="Pfam" id="PF07686">
    <property type="entry name" value="V-set"/>
    <property type="match status" value="2"/>
</dbReference>
<keyword evidence="2" id="KW-1015">Disulfide bond</keyword>